<feature type="region of interest" description="Disordered" evidence="4">
    <location>
        <begin position="1"/>
        <end position="46"/>
    </location>
</feature>
<dbReference type="OrthoDB" id="3366024at2"/>
<evidence type="ECO:0000256" key="4">
    <source>
        <dbReference type="SAM" id="MobiDB-lite"/>
    </source>
</evidence>
<dbReference type="Proteomes" id="UP000265614">
    <property type="component" value="Unassembled WGS sequence"/>
</dbReference>
<comment type="caution">
    <text evidence="6">The sequence shown here is derived from an EMBL/GenBank/DDBJ whole genome shotgun (WGS) entry which is preliminary data.</text>
</comment>
<evidence type="ECO:0000256" key="2">
    <source>
        <dbReference type="ARBA" id="ARBA00022679"/>
    </source>
</evidence>
<organism evidence="6 7">
    <name type="scientific">Vallicoccus soli</name>
    <dbReference type="NCBI Taxonomy" id="2339232"/>
    <lineage>
        <taxon>Bacteria</taxon>
        <taxon>Bacillati</taxon>
        <taxon>Actinomycetota</taxon>
        <taxon>Actinomycetes</taxon>
        <taxon>Motilibacterales</taxon>
        <taxon>Vallicoccaceae</taxon>
        <taxon>Vallicoccus</taxon>
    </lineage>
</organism>
<gene>
    <name evidence="6" type="ORF">D5H78_06090</name>
</gene>
<evidence type="ECO:0000256" key="3">
    <source>
        <dbReference type="ARBA" id="ARBA00022691"/>
    </source>
</evidence>
<evidence type="ECO:0000256" key="1">
    <source>
        <dbReference type="ARBA" id="ARBA00022603"/>
    </source>
</evidence>
<dbReference type="GO" id="GO:0008757">
    <property type="term" value="F:S-adenosylmethionine-dependent methyltransferase activity"/>
    <property type="evidence" value="ECO:0007669"/>
    <property type="project" value="InterPro"/>
</dbReference>
<dbReference type="SUPFAM" id="SSF53335">
    <property type="entry name" value="S-adenosyl-L-methionine-dependent methyltransferases"/>
    <property type="match status" value="1"/>
</dbReference>
<feature type="compositionally biased region" description="Basic residues" evidence="4">
    <location>
        <begin position="1"/>
        <end position="11"/>
    </location>
</feature>
<dbReference type="InterPro" id="IPR013216">
    <property type="entry name" value="Methyltransf_11"/>
</dbReference>
<sequence>MGPARSRRRPRPPGPASPPRRPPVVERPSARPGPAGGAGERSRARSALRTALVEGALREAVARQGEALGREALDVLDVGGGTGGSAVPLALAGHRTTVVDPSPDALAALERRAAEAGVSDRVRAVQGDTSGLLGVVDAASADVVVCHGVLEHVDDPQEAVGHLVRALRPVGTLSLLAANRTAVVLARALAGHFGEARHALDDPDGRWGSGDPVPRRFTPGELSGLVEAAGLRVERVHGVRVLTDLVPGALVDAEPGAADALLALEAAASSHPALAAIATQLHVLAVRG</sequence>
<protein>
    <submittedName>
        <fullName evidence="6">Methyltransferase domain-containing protein</fullName>
    </submittedName>
</protein>
<evidence type="ECO:0000313" key="7">
    <source>
        <dbReference type="Proteomes" id="UP000265614"/>
    </source>
</evidence>
<dbReference type="InterPro" id="IPR029063">
    <property type="entry name" value="SAM-dependent_MTases_sf"/>
</dbReference>
<feature type="domain" description="Methyltransferase type 11" evidence="5">
    <location>
        <begin position="76"/>
        <end position="174"/>
    </location>
</feature>
<dbReference type="PANTHER" id="PTHR43464:SF19">
    <property type="entry name" value="UBIQUINONE BIOSYNTHESIS O-METHYLTRANSFERASE, MITOCHONDRIAL"/>
    <property type="match status" value="1"/>
</dbReference>
<keyword evidence="2 6" id="KW-0808">Transferase</keyword>
<evidence type="ECO:0000259" key="5">
    <source>
        <dbReference type="Pfam" id="PF08241"/>
    </source>
</evidence>
<keyword evidence="1 6" id="KW-0489">Methyltransferase</keyword>
<dbReference type="GO" id="GO:0032259">
    <property type="term" value="P:methylation"/>
    <property type="evidence" value="ECO:0007669"/>
    <property type="project" value="UniProtKB-KW"/>
</dbReference>
<dbReference type="AlphaFoldDB" id="A0A3A3YYI2"/>
<proteinExistence type="predicted"/>
<accession>A0A3A3YYI2</accession>
<keyword evidence="7" id="KW-1185">Reference proteome</keyword>
<dbReference type="CDD" id="cd02440">
    <property type="entry name" value="AdoMet_MTases"/>
    <property type="match status" value="1"/>
</dbReference>
<dbReference type="Pfam" id="PF08241">
    <property type="entry name" value="Methyltransf_11"/>
    <property type="match status" value="1"/>
</dbReference>
<reference evidence="6 7" key="1">
    <citation type="submission" date="2018-09" db="EMBL/GenBank/DDBJ databases">
        <title>YIM 75000 draft genome.</title>
        <authorList>
            <person name="Tang S."/>
            <person name="Feng Y."/>
        </authorList>
    </citation>
    <scope>NUCLEOTIDE SEQUENCE [LARGE SCALE GENOMIC DNA]</scope>
    <source>
        <strain evidence="6 7">YIM 75000</strain>
    </source>
</reference>
<evidence type="ECO:0000313" key="6">
    <source>
        <dbReference type="EMBL" id="RJK96831.1"/>
    </source>
</evidence>
<dbReference type="PANTHER" id="PTHR43464">
    <property type="entry name" value="METHYLTRANSFERASE"/>
    <property type="match status" value="1"/>
</dbReference>
<dbReference type="Gene3D" id="3.40.50.150">
    <property type="entry name" value="Vaccinia Virus protein VP39"/>
    <property type="match status" value="1"/>
</dbReference>
<feature type="compositionally biased region" description="Pro residues" evidence="4">
    <location>
        <begin position="12"/>
        <end position="22"/>
    </location>
</feature>
<name>A0A3A3YYI2_9ACTN</name>
<keyword evidence="3" id="KW-0949">S-adenosyl-L-methionine</keyword>
<dbReference type="EMBL" id="QZEZ01000002">
    <property type="protein sequence ID" value="RJK96831.1"/>
    <property type="molecule type" value="Genomic_DNA"/>
</dbReference>